<dbReference type="RefSeq" id="WP_077024815.1">
    <property type="nucleotide sequence ID" value="NZ_CP017641.1"/>
</dbReference>
<protein>
    <recommendedName>
        <fullName evidence="3">Type I restriction endonuclease subunit M</fullName>
    </recommendedName>
</protein>
<dbReference type="STRING" id="1891926.Fuma_02960"/>
<gene>
    <name evidence="1" type="ORF">Fuma_02960</name>
</gene>
<evidence type="ECO:0000313" key="1">
    <source>
        <dbReference type="EMBL" id="APZ93343.1"/>
    </source>
</evidence>
<dbReference type="Proteomes" id="UP000187735">
    <property type="component" value="Chromosome"/>
</dbReference>
<evidence type="ECO:0008006" key="3">
    <source>
        <dbReference type="Google" id="ProtNLM"/>
    </source>
</evidence>
<dbReference type="KEGG" id="fmr:Fuma_02960"/>
<evidence type="ECO:0000313" key="2">
    <source>
        <dbReference type="Proteomes" id="UP000187735"/>
    </source>
</evidence>
<dbReference type="AlphaFoldDB" id="A0A1P8WH12"/>
<accession>A0A1P8WH12</accession>
<dbReference type="OrthoDB" id="5522207at2"/>
<name>A0A1P8WH12_9PLAN</name>
<dbReference type="EMBL" id="CP017641">
    <property type="protein sequence ID" value="APZ93343.1"/>
    <property type="molecule type" value="Genomic_DNA"/>
</dbReference>
<organism evidence="1 2">
    <name type="scientific">Fuerstiella marisgermanici</name>
    <dbReference type="NCBI Taxonomy" id="1891926"/>
    <lineage>
        <taxon>Bacteria</taxon>
        <taxon>Pseudomonadati</taxon>
        <taxon>Planctomycetota</taxon>
        <taxon>Planctomycetia</taxon>
        <taxon>Planctomycetales</taxon>
        <taxon>Planctomycetaceae</taxon>
        <taxon>Fuerstiella</taxon>
    </lineage>
</organism>
<keyword evidence="2" id="KW-1185">Reference proteome</keyword>
<proteinExistence type="predicted"/>
<reference evidence="1 2" key="1">
    <citation type="journal article" date="2016" name="Front. Microbiol.">
        <title>Fuerstia marisgermanicae gen. nov., sp. nov., an Unusual Member of the Phylum Planctomycetes from the German Wadden Sea.</title>
        <authorList>
            <person name="Kohn T."/>
            <person name="Heuer A."/>
            <person name="Jogler M."/>
            <person name="Vollmers J."/>
            <person name="Boedeker C."/>
            <person name="Bunk B."/>
            <person name="Rast P."/>
            <person name="Borchert D."/>
            <person name="Glockner I."/>
            <person name="Freese H.M."/>
            <person name="Klenk H.P."/>
            <person name="Overmann J."/>
            <person name="Kaster A.K."/>
            <person name="Rohde M."/>
            <person name="Wiegand S."/>
            <person name="Jogler C."/>
        </authorList>
    </citation>
    <scope>NUCLEOTIDE SEQUENCE [LARGE SCALE GENOMIC DNA]</scope>
    <source>
        <strain evidence="1 2">NH11</strain>
    </source>
</reference>
<sequence length="100" mass="10981">MIAPNKNNDNDPKFELGQVVATPGAIEALEESGETADTFIHRHHTGDWGDVCADDALANEEALQVGFRILSVYHTSKSVKLYVITEEDRSSTCLLLATDY</sequence>